<reference evidence="8 9" key="1">
    <citation type="submission" date="2019-09" db="EMBL/GenBank/DDBJ databases">
        <title>Draft genome sequencing of Hungatella hathewayi 123Y-2.</title>
        <authorList>
            <person name="Lv Q."/>
            <person name="Li S."/>
        </authorList>
    </citation>
    <scope>NUCLEOTIDE SEQUENCE [LARGE SCALE GENOMIC DNA]</scope>
    <source>
        <strain evidence="8 9">123Y-2</strain>
    </source>
</reference>
<evidence type="ECO:0000256" key="4">
    <source>
        <dbReference type="ARBA" id="ARBA00022989"/>
    </source>
</evidence>
<comment type="function">
    <text evidence="6">HflC and HflK could regulate a protease.</text>
</comment>
<name>A0AAW9WHX7_9FIRM</name>
<dbReference type="PRINTS" id="PR00721">
    <property type="entry name" value="STOMATIN"/>
</dbReference>
<keyword evidence="4" id="KW-1133">Transmembrane helix</keyword>
<dbReference type="InterPro" id="IPR010200">
    <property type="entry name" value="HflC"/>
</dbReference>
<sequence>MKKTLKKVTGTIAGLAVVIVLLGSVVVTNENEYKLIRQFGRVERVVDTAGVTLKLPFIQTADTLPKQILLYDLAASDVITMDKKTMLSDSYVLWRITDPLKFAQTLNSSVANAEGRIDTVVYNSVKNVISSMSQNEVISGRDGELSQAIMTNVGDSMAEYGITLLAVETKRLDLPADNKAAVYERMISERDKIAATYTAEGQAEAQKIRNTTDREIAISISDAKAQAAAITADGEAEYMRIMAEAYRDPQKAEFYSYTRSLEAARASLKGDGNTLILPADSPIARIFMGQ</sequence>
<dbReference type="GO" id="GO:0006508">
    <property type="term" value="P:proteolysis"/>
    <property type="evidence" value="ECO:0007669"/>
    <property type="project" value="UniProtKB-KW"/>
</dbReference>
<dbReference type="AlphaFoldDB" id="A0AAW9WHX7"/>
<comment type="caution">
    <text evidence="8">The sequence shown here is derived from an EMBL/GenBank/DDBJ whole genome shotgun (WGS) entry which is preliminary data.</text>
</comment>
<evidence type="ECO:0000256" key="6">
    <source>
        <dbReference type="PIRNR" id="PIRNR005651"/>
    </source>
</evidence>
<dbReference type="InterPro" id="IPR001107">
    <property type="entry name" value="Band_7"/>
</dbReference>
<dbReference type="RefSeq" id="WP_022033209.1">
    <property type="nucleotide sequence ID" value="NZ_CZAZ01000008.1"/>
</dbReference>
<dbReference type="PANTHER" id="PTHR42911:SF1">
    <property type="entry name" value="MODULATOR OF FTSH PROTEASE HFLC"/>
    <property type="match status" value="1"/>
</dbReference>
<keyword evidence="8" id="KW-0645">Protease</keyword>
<proteinExistence type="inferred from homology"/>
<dbReference type="GO" id="GO:0008233">
    <property type="term" value="F:peptidase activity"/>
    <property type="evidence" value="ECO:0007669"/>
    <property type="project" value="UniProtKB-KW"/>
</dbReference>
<feature type="domain" description="Band 7" evidence="7">
    <location>
        <begin position="23"/>
        <end position="186"/>
    </location>
</feature>
<dbReference type="CDD" id="cd03405">
    <property type="entry name" value="SPFH_HflC"/>
    <property type="match status" value="1"/>
</dbReference>
<evidence type="ECO:0000256" key="2">
    <source>
        <dbReference type="ARBA" id="ARBA00007862"/>
    </source>
</evidence>
<evidence type="ECO:0000256" key="1">
    <source>
        <dbReference type="ARBA" id="ARBA00004370"/>
    </source>
</evidence>
<dbReference type="Proteomes" id="UP000434223">
    <property type="component" value="Unassembled WGS sequence"/>
</dbReference>
<dbReference type="InterPro" id="IPR036013">
    <property type="entry name" value="Band_7/SPFH_dom_sf"/>
</dbReference>
<evidence type="ECO:0000256" key="3">
    <source>
        <dbReference type="ARBA" id="ARBA00022692"/>
    </source>
</evidence>
<dbReference type="EMBL" id="WNME01000008">
    <property type="protein sequence ID" value="MUB64164.1"/>
    <property type="molecule type" value="Genomic_DNA"/>
</dbReference>
<dbReference type="SMART" id="SM00244">
    <property type="entry name" value="PHB"/>
    <property type="match status" value="1"/>
</dbReference>
<keyword evidence="5" id="KW-0472">Membrane</keyword>
<keyword evidence="8" id="KW-0378">Hydrolase</keyword>
<gene>
    <name evidence="8" type="ORF">GNE07_13970</name>
</gene>
<accession>A0AAW9WHX7</accession>
<comment type="subcellular location">
    <subcellularLocation>
        <location evidence="1">Membrane</location>
    </subcellularLocation>
</comment>
<protein>
    <recommendedName>
        <fullName evidence="6">Protein HflC</fullName>
    </recommendedName>
</protein>
<dbReference type="GO" id="GO:0016020">
    <property type="term" value="C:membrane"/>
    <property type="evidence" value="ECO:0007669"/>
    <property type="project" value="UniProtKB-SubCell"/>
</dbReference>
<dbReference type="Gene3D" id="3.30.479.30">
    <property type="entry name" value="Band 7 domain"/>
    <property type="match status" value="1"/>
</dbReference>
<dbReference type="InterPro" id="IPR001972">
    <property type="entry name" value="Stomatin_HflK_fam"/>
</dbReference>
<dbReference type="PIRSF" id="PIRSF005651">
    <property type="entry name" value="HflC"/>
    <property type="match status" value="1"/>
</dbReference>
<dbReference type="Pfam" id="PF01145">
    <property type="entry name" value="Band_7"/>
    <property type="match status" value="1"/>
</dbReference>
<organism evidence="8 9">
    <name type="scientific">Hungatella hathewayi</name>
    <dbReference type="NCBI Taxonomy" id="154046"/>
    <lineage>
        <taxon>Bacteria</taxon>
        <taxon>Bacillati</taxon>
        <taxon>Bacillota</taxon>
        <taxon>Clostridia</taxon>
        <taxon>Lachnospirales</taxon>
        <taxon>Lachnospiraceae</taxon>
        <taxon>Hungatella</taxon>
    </lineage>
</organism>
<evidence type="ECO:0000259" key="7">
    <source>
        <dbReference type="SMART" id="SM00244"/>
    </source>
</evidence>
<keyword evidence="3" id="KW-0812">Transmembrane</keyword>
<comment type="similarity">
    <text evidence="2 6">Belongs to the band 7/mec-2 family. HflC subfamily.</text>
</comment>
<dbReference type="SUPFAM" id="SSF117892">
    <property type="entry name" value="Band 7/SPFH domain"/>
    <property type="match status" value="1"/>
</dbReference>
<evidence type="ECO:0000313" key="8">
    <source>
        <dbReference type="EMBL" id="MUB64164.1"/>
    </source>
</evidence>
<evidence type="ECO:0000313" key="9">
    <source>
        <dbReference type="Proteomes" id="UP000434223"/>
    </source>
</evidence>
<evidence type="ECO:0000256" key="5">
    <source>
        <dbReference type="ARBA" id="ARBA00023136"/>
    </source>
</evidence>
<dbReference type="PANTHER" id="PTHR42911">
    <property type="entry name" value="MODULATOR OF FTSH PROTEASE HFLC"/>
    <property type="match status" value="1"/>
</dbReference>